<organism evidence="1 2">
    <name type="scientific">Acaulospora morrowiae</name>
    <dbReference type="NCBI Taxonomy" id="94023"/>
    <lineage>
        <taxon>Eukaryota</taxon>
        <taxon>Fungi</taxon>
        <taxon>Fungi incertae sedis</taxon>
        <taxon>Mucoromycota</taxon>
        <taxon>Glomeromycotina</taxon>
        <taxon>Glomeromycetes</taxon>
        <taxon>Diversisporales</taxon>
        <taxon>Acaulosporaceae</taxon>
        <taxon>Acaulospora</taxon>
    </lineage>
</organism>
<gene>
    <name evidence="1" type="ORF">AMORRO_LOCUS14942</name>
</gene>
<dbReference type="AlphaFoldDB" id="A0A9N9IR43"/>
<accession>A0A9N9IR43</accession>
<evidence type="ECO:0000313" key="2">
    <source>
        <dbReference type="Proteomes" id="UP000789342"/>
    </source>
</evidence>
<sequence>MNSPGKDSIKKAIEDHFLCNLNIDNFSIRNGPFSNIMFARTGGEEVVLKYIKSVRYNNEEEYYKIFVRE</sequence>
<dbReference type="Proteomes" id="UP000789342">
    <property type="component" value="Unassembled WGS sequence"/>
</dbReference>
<name>A0A9N9IR43_9GLOM</name>
<protein>
    <submittedName>
        <fullName evidence="1">5009_t:CDS:1</fullName>
    </submittedName>
</protein>
<proteinExistence type="predicted"/>
<reference evidence="1" key="1">
    <citation type="submission" date="2021-06" db="EMBL/GenBank/DDBJ databases">
        <authorList>
            <person name="Kallberg Y."/>
            <person name="Tangrot J."/>
            <person name="Rosling A."/>
        </authorList>
    </citation>
    <scope>NUCLEOTIDE SEQUENCE</scope>
    <source>
        <strain evidence="1">CL551</strain>
    </source>
</reference>
<feature type="non-terminal residue" evidence="1">
    <location>
        <position position="69"/>
    </location>
</feature>
<keyword evidence="2" id="KW-1185">Reference proteome</keyword>
<comment type="caution">
    <text evidence="1">The sequence shown here is derived from an EMBL/GenBank/DDBJ whole genome shotgun (WGS) entry which is preliminary data.</text>
</comment>
<evidence type="ECO:0000313" key="1">
    <source>
        <dbReference type="EMBL" id="CAG8744486.1"/>
    </source>
</evidence>
<dbReference type="EMBL" id="CAJVPV010032213">
    <property type="protein sequence ID" value="CAG8744486.1"/>
    <property type="molecule type" value="Genomic_DNA"/>
</dbReference>